<sequence length="210" mass="22039">MRSLNDESTVRSPPDLPARALAAVSRRWIGPLLPHPPPSPAPRRHSFPVPRRAATPPLRRQLPHTGSSARHGGPASVVPRAAVTLGPRDPPSTAAGPLAPPGFGWREREGEVAAREERLDPRRCSPSRVAVTPPGGRGKAGGGGRGGREGRAAGERREGRRGKRGREGIGGREKEAGGLCRGRGSVRLVEGEGARIDDVGSGMAQFLGAY</sequence>
<feature type="compositionally biased region" description="Basic and acidic residues" evidence="1">
    <location>
        <begin position="105"/>
        <end position="123"/>
    </location>
</feature>
<evidence type="ECO:0000313" key="2">
    <source>
        <dbReference type="EMBL" id="PVH31919.1"/>
    </source>
</evidence>
<feature type="region of interest" description="Disordered" evidence="1">
    <location>
        <begin position="29"/>
        <end position="180"/>
    </location>
</feature>
<feature type="compositionally biased region" description="Basic and acidic residues" evidence="1">
    <location>
        <begin position="146"/>
        <end position="158"/>
    </location>
</feature>
<evidence type="ECO:0000256" key="1">
    <source>
        <dbReference type="SAM" id="MobiDB-lite"/>
    </source>
</evidence>
<dbReference type="Gramene" id="PVH31919">
    <property type="protein sequence ID" value="PVH31919"/>
    <property type="gene ID" value="PAHAL_9G261800"/>
</dbReference>
<dbReference type="AlphaFoldDB" id="A0A2T8I2R3"/>
<name>A0A2T8I2R3_9POAL</name>
<gene>
    <name evidence="2" type="ORF">PAHAL_9G261800</name>
</gene>
<protein>
    <submittedName>
        <fullName evidence="2">Uncharacterized protein</fullName>
    </submittedName>
</protein>
<dbReference type="EMBL" id="CM008054">
    <property type="protein sequence ID" value="PVH31919.1"/>
    <property type="molecule type" value="Genomic_DNA"/>
</dbReference>
<feature type="compositionally biased region" description="Gly residues" evidence="1">
    <location>
        <begin position="135"/>
        <end position="145"/>
    </location>
</feature>
<feature type="compositionally biased region" description="Basic and acidic residues" evidence="1">
    <location>
        <begin position="165"/>
        <end position="176"/>
    </location>
</feature>
<organism evidence="2">
    <name type="scientific">Panicum hallii</name>
    <dbReference type="NCBI Taxonomy" id="206008"/>
    <lineage>
        <taxon>Eukaryota</taxon>
        <taxon>Viridiplantae</taxon>
        <taxon>Streptophyta</taxon>
        <taxon>Embryophyta</taxon>
        <taxon>Tracheophyta</taxon>
        <taxon>Spermatophyta</taxon>
        <taxon>Magnoliopsida</taxon>
        <taxon>Liliopsida</taxon>
        <taxon>Poales</taxon>
        <taxon>Poaceae</taxon>
        <taxon>PACMAD clade</taxon>
        <taxon>Panicoideae</taxon>
        <taxon>Panicodae</taxon>
        <taxon>Paniceae</taxon>
        <taxon>Panicinae</taxon>
        <taxon>Panicum</taxon>
        <taxon>Panicum sect. Panicum</taxon>
    </lineage>
</organism>
<reference evidence="2" key="1">
    <citation type="submission" date="2018-04" db="EMBL/GenBank/DDBJ databases">
        <title>WGS assembly of Panicum hallii.</title>
        <authorList>
            <person name="Lovell J."/>
            <person name="Jenkins J."/>
            <person name="Lowry D."/>
            <person name="Mamidi S."/>
            <person name="Sreedasyam A."/>
            <person name="Weng X."/>
            <person name="Barry K."/>
            <person name="Bonette J."/>
            <person name="Campitelli B."/>
            <person name="Daum C."/>
            <person name="Gordon S."/>
            <person name="Gould B."/>
            <person name="Lipzen A."/>
            <person name="Macqueen A."/>
            <person name="Palacio-Mejia J."/>
            <person name="Plott C."/>
            <person name="Shakirov E."/>
            <person name="Shu S."/>
            <person name="Yoshinaga Y."/>
            <person name="Zane M."/>
            <person name="Rokhsar D."/>
            <person name="Grimwood J."/>
            <person name="Schmutz J."/>
            <person name="Juenger T."/>
        </authorList>
    </citation>
    <scope>NUCLEOTIDE SEQUENCE [LARGE SCALE GENOMIC DNA]</scope>
    <source>
        <strain evidence="2">FIL2</strain>
    </source>
</reference>
<accession>A0A2T8I2R3</accession>
<dbReference type="Proteomes" id="UP000243499">
    <property type="component" value="Chromosome 9"/>
</dbReference>
<proteinExistence type="predicted"/>